<dbReference type="EMBL" id="KV722432">
    <property type="protein sequence ID" value="OCH89222.1"/>
    <property type="molecule type" value="Genomic_DNA"/>
</dbReference>
<dbReference type="Proteomes" id="UP000250043">
    <property type="component" value="Unassembled WGS sequence"/>
</dbReference>
<gene>
    <name evidence="1" type="ORF">OBBRIDRAFT_888560</name>
</gene>
<accession>A0A8E2AW98</accession>
<protein>
    <submittedName>
        <fullName evidence="1">Uncharacterized protein</fullName>
    </submittedName>
</protein>
<name>A0A8E2AW98_9APHY</name>
<sequence length="176" mass="18999">MEQKARGARRPDARPTCLLLPATLHAARSADSPAAHWHAPAHPQLAILGEFRAQAPSAWRMWIRTRSRSRRGISRAPGGTGQALCGTHELNRRLLRAGRQDWIAGATIEWSADRCAKLPPRCNRAAGADVAVARADEMVPKAGADAGRFYDLLCTHASGRSQKVRTAAGQPASARD</sequence>
<keyword evidence="2" id="KW-1185">Reference proteome</keyword>
<evidence type="ECO:0000313" key="2">
    <source>
        <dbReference type="Proteomes" id="UP000250043"/>
    </source>
</evidence>
<reference evidence="1 2" key="1">
    <citation type="submission" date="2016-07" db="EMBL/GenBank/DDBJ databases">
        <title>Draft genome of the white-rot fungus Obba rivulosa 3A-2.</title>
        <authorList>
            <consortium name="DOE Joint Genome Institute"/>
            <person name="Miettinen O."/>
            <person name="Riley R."/>
            <person name="Acob R."/>
            <person name="Barry K."/>
            <person name="Cullen D."/>
            <person name="De Vries R."/>
            <person name="Hainaut M."/>
            <person name="Hatakka A."/>
            <person name="Henrissat B."/>
            <person name="Hilden K."/>
            <person name="Kuo R."/>
            <person name="Labutti K."/>
            <person name="Lipzen A."/>
            <person name="Makela M.R."/>
            <person name="Sandor L."/>
            <person name="Spatafora J.W."/>
            <person name="Grigoriev I.V."/>
            <person name="Hibbett D.S."/>
        </authorList>
    </citation>
    <scope>NUCLEOTIDE SEQUENCE [LARGE SCALE GENOMIC DNA]</scope>
    <source>
        <strain evidence="1 2">3A-2</strain>
    </source>
</reference>
<proteinExistence type="predicted"/>
<dbReference type="AlphaFoldDB" id="A0A8E2AW98"/>
<evidence type="ECO:0000313" key="1">
    <source>
        <dbReference type="EMBL" id="OCH89222.1"/>
    </source>
</evidence>
<organism evidence="1 2">
    <name type="scientific">Obba rivulosa</name>
    <dbReference type="NCBI Taxonomy" id="1052685"/>
    <lineage>
        <taxon>Eukaryota</taxon>
        <taxon>Fungi</taxon>
        <taxon>Dikarya</taxon>
        <taxon>Basidiomycota</taxon>
        <taxon>Agaricomycotina</taxon>
        <taxon>Agaricomycetes</taxon>
        <taxon>Polyporales</taxon>
        <taxon>Gelatoporiaceae</taxon>
        <taxon>Obba</taxon>
    </lineage>
</organism>